<gene>
    <name evidence="1" type="ORF">NONO_c60590</name>
</gene>
<keyword evidence="2" id="KW-1185">Reference proteome</keyword>
<dbReference type="STRING" id="1415166.NONO_c60590"/>
<sequence>MSFRGHTTLTARLAPAYAELPDVAGFAAQFRRDFDLDVFAPDSAAKPGYGEYDPGRDAVTESLLAQTVWEAQESTLAADILAQTAGVVLDFGAHIGWYTVLAALFGAHPVIAFEEHEATREVLEANIRRHSVAADLRPGVTASTTPFAHDSIGEVALMKCDIEGAEDLAVDACAELFADHRIRYALIEISPIFTADGRSNCDYVAMTGQLLDWGYHLFRIPPKGWEHNDEYREQPVATLIRRCAVGADWPAVIAGCRQDNFVFIRSEDAA</sequence>
<dbReference type="InterPro" id="IPR052514">
    <property type="entry name" value="SAM-dependent_MTase"/>
</dbReference>
<dbReference type="Proteomes" id="UP000019150">
    <property type="component" value="Chromosome"/>
</dbReference>
<dbReference type="Gene3D" id="3.40.50.150">
    <property type="entry name" value="Vaccinia Virus protein VP39"/>
    <property type="match status" value="1"/>
</dbReference>
<dbReference type="OrthoDB" id="5679686at2"/>
<dbReference type="PATRIC" id="fig|1415166.3.peg.6235"/>
<accession>W5TNB3</accession>
<evidence type="ECO:0008006" key="3">
    <source>
        <dbReference type="Google" id="ProtNLM"/>
    </source>
</evidence>
<dbReference type="PANTHER" id="PTHR34203:SF15">
    <property type="entry name" value="SLL1173 PROTEIN"/>
    <property type="match status" value="1"/>
</dbReference>
<evidence type="ECO:0000313" key="1">
    <source>
        <dbReference type="EMBL" id="AHH20835.1"/>
    </source>
</evidence>
<evidence type="ECO:0000313" key="2">
    <source>
        <dbReference type="Proteomes" id="UP000019150"/>
    </source>
</evidence>
<dbReference type="EMBL" id="CP006850">
    <property type="protein sequence ID" value="AHH20835.1"/>
    <property type="molecule type" value="Genomic_DNA"/>
</dbReference>
<proteinExistence type="predicted"/>
<organism evidence="1 2">
    <name type="scientific">Nocardia nova SH22a</name>
    <dbReference type="NCBI Taxonomy" id="1415166"/>
    <lineage>
        <taxon>Bacteria</taxon>
        <taxon>Bacillati</taxon>
        <taxon>Actinomycetota</taxon>
        <taxon>Actinomycetes</taxon>
        <taxon>Mycobacteriales</taxon>
        <taxon>Nocardiaceae</taxon>
        <taxon>Nocardia</taxon>
    </lineage>
</organism>
<protein>
    <recommendedName>
        <fullName evidence="3">Methyltransferase, FkbM family</fullName>
    </recommendedName>
</protein>
<dbReference type="PANTHER" id="PTHR34203">
    <property type="entry name" value="METHYLTRANSFERASE, FKBM FAMILY PROTEIN"/>
    <property type="match status" value="1"/>
</dbReference>
<dbReference type="RefSeq" id="WP_148307012.1">
    <property type="nucleotide sequence ID" value="NZ_CP006850.1"/>
</dbReference>
<name>W5TNB3_9NOCA</name>
<dbReference type="AlphaFoldDB" id="W5TNB3"/>
<reference evidence="1 2" key="1">
    <citation type="journal article" date="2014" name="Appl. Environ. Microbiol.">
        <title>Insights into the Microbial Degradation of Rubber and Gutta-Percha by Analysis of the Complete Genome of Nocardia nova SH22a.</title>
        <authorList>
            <person name="Luo Q."/>
            <person name="Hiessl S."/>
            <person name="Poehlein A."/>
            <person name="Daniel R."/>
            <person name="Steinbuchel A."/>
        </authorList>
    </citation>
    <scope>NUCLEOTIDE SEQUENCE [LARGE SCALE GENOMIC DNA]</scope>
    <source>
        <strain evidence="1">SH22a</strain>
    </source>
</reference>
<dbReference type="KEGG" id="nno:NONO_c60590"/>
<dbReference type="HOGENOM" id="CLU_1029867_0_0_11"/>
<dbReference type="InterPro" id="IPR029063">
    <property type="entry name" value="SAM-dependent_MTases_sf"/>
</dbReference>
<dbReference type="SUPFAM" id="SSF53335">
    <property type="entry name" value="S-adenosyl-L-methionine-dependent methyltransferases"/>
    <property type="match status" value="1"/>
</dbReference>